<evidence type="ECO:0000256" key="4">
    <source>
        <dbReference type="ARBA" id="ARBA00022777"/>
    </source>
</evidence>
<dbReference type="EMBL" id="JH930471">
    <property type="protein sequence ID" value="EKM56920.1"/>
    <property type="molecule type" value="Genomic_DNA"/>
</dbReference>
<evidence type="ECO:0000256" key="5">
    <source>
        <dbReference type="ARBA" id="ARBA00022840"/>
    </source>
</evidence>
<dbReference type="GO" id="GO:0004674">
    <property type="term" value="F:protein serine/threonine kinase activity"/>
    <property type="evidence" value="ECO:0007669"/>
    <property type="project" value="UniProtKB-KW"/>
</dbReference>
<feature type="compositionally biased region" description="Basic and acidic residues" evidence="11">
    <location>
        <begin position="369"/>
        <end position="381"/>
    </location>
</feature>
<dbReference type="PROSITE" id="PS50011">
    <property type="entry name" value="PROTEIN_KINASE_DOM"/>
    <property type="match status" value="1"/>
</dbReference>
<dbReference type="InterPro" id="IPR008271">
    <property type="entry name" value="Ser/Thr_kinase_AS"/>
</dbReference>
<dbReference type="Proteomes" id="UP000008370">
    <property type="component" value="Unassembled WGS sequence"/>
</dbReference>
<keyword evidence="1 10" id="KW-0723">Serine/threonine-protein kinase</keyword>
<feature type="region of interest" description="Disordered" evidence="11">
    <location>
        <begin position="338"/>
        <end position="419"/>
    </location>
</feature>
<name>K5WCG3_PHACS</name>
<keyword evidence="14" id="KW-1185">Reference proteome</keyword>
<feature type="compositionally biased region" description="Basic and acidic residues" evidence="11">
    <location>
        <begin position="338"/>
        <end position="350"/>
    </location>
</feature>
<dbReference type="PROSITE" id="PS00108">
    <property type="entry name" value="PROTEIN_KINASE_ST"/>
    <property type="match status" value="1"/>
</dbReference>
<dbReference type="GeneID" id="18912696"/>
<protein>
    <recommendedName>
        <fullName evidence="12">Protein kinase domain-containing protein</fullName>
    </recommendedName>
</protein>
<evidence type="ECO:0000256" key="2">
    <source>
        <dbReference type="ARBA" id="ARBA00022679"/>
    </source>
</evidence>
<feature type="domain" description="Protein kinase" evidence="12">
    <location>
        <begin position="21"/>
        <end position="285"/>
    </location>
</feature>
<dbReference type="PROSITE" id="PS00107">
    <property type="entry name" value="PROTEIN_KINASE_ATP"/>
    <property type="match status" value="1"/>
</dbReference>
<accession>K5WCG3</accession>
<comment type="similarity">
    <text evidence="10">Belongs to the protein kinase superfamily.</text>
</comment>
<evidence type="ECO:0000313" key="14">
    <source>
        <dbReference type="Proteomes" id="UP000008370"/>
    </source>
</evidence>
<sequence>MPNHLPLVESLAGQTIDDGRLLLIDPVGQGATGVVFRAVDLCSSTPYAVKCMVKGAPGSRQAIFQRREIELHRRVSAHPGVVTLHRVVEERGHVFLVLDYCAGGDLFKFLTRRGTFVRDDARVRRAMCQLIDAVQHCHARGVFHRDIKPENLFCSRDGTQVRLGDFGLATSSVASRNFGAGTAGYMSPECIGTEMGAASYRTAANDVWALGVIFTSMVSGHNPWRRAVTADECFAAYVCDPSFLRRMLPISAAANDIITGVFAPSETRLSLAGLRAKVLAADTFFLAPAELAQADACVRQAAESYAAVVSSGSTDSVESFGALFDVDVADAAHRLIDLQEQEKEKEEGKDTTVLQSDDEVVVAPGPRLEVPEDGVRPEARGRAGPPRPQPMPSFGDFMRTPSSGSSHSDGREQQKRFWRSHSPIGIFRRIMDKIFD</sequence>
<feature type="binding site" evidence="7">
    <location>
        <position position="165"/>
    </location>
    <ligand>
        <name>ATP</name>
        <dbReference type="ChEBI" id="CHEBI:30616"/>
    </ligand>
</feature>
<dbReference type="RefSeq" id="XP_007394750.1">
    <property type="nucleotide sequence ID" value="XM_007394688.1"/>
</dbReference>
<feature type="binding site" evidence="7 9">
    <location>
        <position position="50"/>
    </location>
    <ligand>
        <name>ATP</name>
        <dbReference type="ChEBI" id="CHEBI:30616"/>
    </ligand>
</feature>
<dbReference type="InterPro" id="IPR000719">
    <property type="entry name" value="Prot_kinase_dom"/>
</dbReference>
<dbReference type="SMART" id="SM00220">
    <property type="entry name" value="S_TKc"/>
    <property type="match status" value="1"/>
</dbReference>
<proteinExistence type="inferred from homology"/>
<dbReference type="PANTHER" id="PTHR24350">
    <property type="entry name" value="SERINE/THREONINE-PROTEIN KINASE IAL-RELATED"/>
    <property type="match status" value="1"/>
</dbReference>
<dbReference type="InterPro" id="IPR030616">
    <property type="entry name" value="Aur-like"/>
</dbReference>
<dbReference type="InParanoid" id="K5WCG3"/>
<dbReference type="AlphaFoldDB" id="K5WCG3"/>
<evidence type="ECO:0000256" key="10">
    <source>
        <dbReference type="RuleBase" id="RU000304"/>
    </source>
</evidence>
<feature type="binding site" evidence="7">
    <location>
        <begin position="150"/>
        <end position="151"/>
    </location>
    <ligand>
        <name>ATP</name>
        <dbReference type="ChEBI" id="CHEBI:30616"/>
    </ligand>
</feature>
<dbReference type="InterPro" id="IPR011009">
    <property type="entry name" value="Kinase-like_dom_sf"/>
</dbReference>
<dbReference type="Pfam" id="PF00069">
    <property type="entry name" value="Pkinase"/>
    <property type="match status" value="1"/>
</dbReference>
<keyword evidence="5 7" id="KW-0067">ATP-binding</keyword>
<evidence type="ECO:0000256" key="7">
    <source>
        <dbReference type="PIRSR" id="PIRSR630616-2"/>
    </source>
</evidence>
<gene>
    <name evidence="13" type="ORF">PHACADRAFT_208088</name>
</gene>
<dbReference type="KEGG" id="pco:PHACADRAFT_208088"/>
<feature type="active site" description="Proton acceptor" evidence="6">
    <location>
        <position position="146"/>
    </location>
</feature>
<evidence type="ECO:0000256" key="1">
    <source>
        <dbReference type="ARBA" id="ARBA00022527"/>
    </source>
</evidence>
<evidence type="ECO:0000259" key="12">
    <source>
        <dbReference type="PROSITE" id="PS50011"/>
    </source>
</evidence>
<dbReference type="SUPFAM" id="SSF56112">
    <property type="entry name" value="Protein kinase-like (PK-like)"/>
    <property type="match status" value="1"/>
</dbReference>
<dbReference type="Gene3D" id="1.10.510.10">
    <property type="entry name" value="Transferase(Phosphotransferase) domain 1"/>
    <property type="match status" value="1"/>
</dbReference>
<evidence type="ECO:0000256" key="8">
    <source>
        <dbReference type="PIRSR" id="PIRSR630616-3"/>
    </source>
</evidence>
<dbReference type="STRING" id="650164.K5WCG3"/>
<dbReference type="InterPro" id="IPR017441">
    <property type="entry name" value="Protein_kinase_ATP_BS"/>
</dbReference>
<evidence type="ECO:0000256" key="3">
    <source>
        <dbReference type="ARBA" id="ARBA00022741"/>
    </source>
</evidence>
<evidence type="ECO:0000256" key="9">
    <source>
        <dbReference type="PROSITE-ProRule" id="PRU10141"/>
    </source>
</evidence>
<organism evidence="13 14">
    <name type="scientific">Phanerochaete carnosa (strain HHB-10118-sp)</name>
    <name type="common">White-rot fungus</name>
    <name type="synonym">Peniophora carnosa</name>
    <dbReference type="NCBI Taxonomy" id="650164"/>
    <lineage>
        <taxon>Eukaryota</taxon>
        <taxon>Fungi</taxon>
        <taxon>Dikarya</taxon>
        <taxon>Basidiomycota</taxon>
        <taxon>Agaricomycotina</taxon>
        <taxon>Agaricomycetes</taxon>
        <taxon>Polyporales</taxon>
        <taxon>Phanerochaetaceae</taxon>
        <taxon>Phanerochaete</taxon>
    </lineage>
</organism>
<dbReference type="HOGENOM" id="CLU_628671_0_0_1"/>
<feature type="cross-link" description="Glycyl lysine isopeptide (Lys-Gly) (interchain with G-Cter in SUMO2)" evidence="8">
    <location>
        <position position="148"/>
    </location>
</feature>
<evidence type="ECO:0000256" key="6">
    <source>
        <dbReference type="PIRSR" id="PIRSR630616-1"/>
    </source>
</evidence>
<keyword evidence="2" id="KW-0808">Transferase</keyword>
<keyword evidence="3 7" id="KW-0547">Nucleotide-binding</keyword>
<dbReference type="GO" id="GO:0005524">
    <property type="term" value="F:ATP binding"/>
    <property type="evidence" value="ECO:0007669"/>
    <property type="project" value="UniProtKB-UniRule"/>
</dbReference>
<dbReference type="OrthoDB" id="541276at2759"/>
<reference evidence="13 14" key="1">
    <citation type="journal article" date="2012" name="BMC Genomics">
        <title>Comparative genomics of the white-rot fungi, Phanerochaete carnosa and P. chrysosporium, to elucidate the genetic basis of the distinct wood types they colonize.</title>
        <authorList>
            <person name="Suzuki H."/>
            <person name="MacDonald J."/>
            <person name="Syed K."/>
            <person name="Salamov A."/>
            <person name="Hori C."/>
            <person name="Aerts A."/>
            <person name="Henrissat B."/>
            <person name="Wiebenga A."/>
            <person name="vanKuyk P.A."/>
            <person name="Barry K."/>
            <person name="Lindquist E."/>
            <person name="LaButti K."/>
            <person name="Lapidus A."/>
            <person name="Lucas S."/>
            <person name="Coutinho P."/>
            <person name="Gong Y."/>
            <person name="Samejima M."/>
            <person name="Mahadevan R."/>
            <person name="Abou-Zaid M."/>
            <person name="de Vries R.P."/>
            <person name="Igarashi K."/>
            <person name="Yadav J.S."/>
            <person name="Grigoriev I.V."/>
            <person name="Master E.R."/>
        </authorList>
    </citation>
    <scope>NUCLEOTIDE SEQUENCE [LARGE SCALE GENOMIC DNA]</scope>
    <source>
        <strain evidence="13 14">HHB-10118-sp</strain>
    </source>
</reference>
<evidence type="ECO:0000313" key="13">
    <source>
        <dbReference type="EMBL" id="EKM56920.1"/>
    </source>
</evidence>
<evidence type="ECO:0000256" key="11">
    <source>
        <dbReference type="SAM" id="MobiDB-lite"/>
    </source>
</evidence>
<keyword evidence="4" id="KW-0418">Kinase</keyword>